<organism evidence="2 3">
    <name type="scientific">Syntrophotalea carbinolica (strain DSM 2380 / NBRC 103641 / GraBd1)</name>
    <name type="common">Pelobacter carbinolicus</name>
    <dbReference type="NCBI Taxonomy" id="338963"/>
    <lineage>
        <taxon>Bacteria</taxon>
        <taxon>Pseudomonadati</taxon>
        <taxon>Thermodesulfobacteriota</taxon>
        <taxon>Desulfuromonadia</taxon>
        <taxon>Desulfuromonadales</taxon>
        <taxon>Syntrophotaleaceae</taxon>
        <taxon>Syntrophotalea</taxon>
    </lineage>
</organism>
<name>Q3A3Y4_SYNC1</name>
<reference evidence="2 3" key="2">
    <citation type="journal article" date="2012" name="BMC Genomics">
        <title>The genome of Pelobacter carbinolicus reveals surprising metabolic capabilities and physiological features.</title>
        <authorList>
            <person name="Aklujkar M."/>
            <person name="Haveman S.A."/>
            <person name="Didonato R.Jr."/>
            <person name="Chertkov O."/>
            <person name="Han C.S."/>
            <person name="Land M.L."/>
            <person name="Brown P."/>
            <person name="Lovley D.R."/>
        </authorList>
    </citation>
    <scope>NUCLEOTIDE SEQUENCE [LARGE SCALE GENOMIC DNA]</scope>
    <source>
        <strain evidence="3">DSM 2380 / NBRC 103641 / GraBd1</strain>
    </source>
</reference>
<evidence type="ECO:0000256" key="1">
    <source>
        <dbReference type="SAM" id="MobiDB-lite"/>
    </source>
</evidence>
<accession>Q3A3Y4</accession>
<evidence type="ECO:0000313" key="2">
    <source>
        <dbReference type="EMBL" id="ABA88923.1"/>
    </source>
</evidence>
<dbReference type="RefSeq" id="WP_011341414.1">
    <property type="nucleotide sequence ID" value="NC_007498.2"/>
</dbReference>
<proteinExistence type="predicted"/>
<dbReference type="STRING" id="338963.Pcar_1680"/>
<keyword evidence="3" id="KW-1185">Reference proteome</keyword>
<feature type="region of interest" description="Disordered" evidence="1">
    <location>
        <begin position="170"/>
        <end position="218"/>
    </location>
</feature>
<evidence type="ECO:0000313" key="3">
    <source>
        <dbReference type="Proteomes" id="UP000002534"/>
    </source>
</evidence>
<feature type="compositionally biased region" description="Acidic residues" evidence="1">
    <location>
        <begin position="205"/>
        <end position="218"/>
    </location>
</feature>
<dbReference type="HOGENOM" id="CLU_1265949_0_0_7"/>
<dbReference type="KEGG" id="pca:Pcar_1680"/>
<protein>
    <submittedName>
        <fullName evidence="2">Type II secretion system protein PulP, putative</fullName>
    </submittedName>
</protein>
<dbReference type="AlphaFoldDB" id="Q3A3Y4"/>
<dbReference type="OrthoDB" id="9909395at2"/>
<sequence>MSNSGKTLLALLGVLALALVYTYINWPRQTRVGIERSAVVSPVTDVTPIASDVLGTSENEQGAPDHLTVNIFAPIFVPAVPPPIAASVEDSPQTVVAAPVMPPPRPVPVFLGVLRHEGGQKAFLSLEGEVFVVAAGELFGPENRYRLLNISAQYLTVKYDEEDASMQIPAAEPPVSVLPGPGTGNGIRIEPDATQPAGIPLQTEASEEEVPIDGEPDE</sequence>
<dbReference type="Proteomes" id="UP000002534">
    <property type="component" value="Chromosome"/>
</dbReference>
<reference evidence="3" key="1">
    <citation type="submission" date="2005-10" db="EMBL/GenBank/DDBJ databases">
        <title>Complete sequence of Pelobacter carbinolicus DSM 2380.</title>
        <authorList>
            <person name="Copeland A."/>
            <person name="Lucas S."/>
            <person name="Lapidus A."/>
            <person name="Barry K."/>
            <person name="Detter J.C."/>
            <person name="Glavina T."/>
            <person name="Hammon N."/>
            <person name="Israni S."/>
            <person name="Pitluck S."/>
            <person name="Chertkov O."/>
            <person name="Schmutz J."/>
            <person name="Larimer F."/>
            <person name="Land M."/>
            <person name="Kyrpides N."/>
            <person name="Ivanova N."/>
            <person name="Richardson P."/>
        </authorList>
    </citation>
    <scope>NUCLEOTIDE SEQUENCE [LARGE SCALE GENOMIC DNA]</scope>
    <source>
        <strain evidence="3">DSM 2380 / NBRC 103641 / GraBd1</strain>
    </source>
</reference>
<gene>
    <name evidence="2" type="primary">pulP-1</name>
    <name evidence="2" type="ordered locus">Pcar_1680</name>
</gene>
<dbReference type="EMBL" id="CP000142">
    <property type="protein sequence ID" value="ABA88923.1"/>
    <property type="molecule type" value="Genomic_DNA"/>
</dbReference>